<dbReference type="Pfam" id="PF05661">
    <property type="entry name" value="DUF808"/>
    <property type="match status" value="1"/>
</dbReference>
<keyword evidence="1" id="KW-1133">Transmembrane helix</keyword>
<name>A0ABX8TJ76_9CAUL</name>
<feature type="transmembrane region" description="Helical" evidence="1">
    <location>
        <begin position="76"/>
        <end position="94"/>
    </location>
</feature>
<accession>A0ABX8TJ76</accession>
<dbReference type="Proteomes" id="UP000824334">
    <property type="component" value="Chromosome"/>
</dbReference>
<dbReference type="PANTHER" id="PTHR30503:SF3">
    <property type="entry name" value="INNER MEMBRANE PROTEIN YEDI"/>
    <property type="match status" value="1"/>
</dbReference>
<protein>
    <submittedName>
        <fullName evidence="2">DUF808 domain-containing protein</fullName>
    </submittedName>
</protein>
<evidence type="ECO:0000313" key="3">
    <source>
        <dbReference type="Proteomes" id="UP000824334"/>
    </source>
</evidence>
<dbReference type="PANTHER" id="PTHR30503">
    <property type="entry name" value="INNER MEMBRANE PROTEIN YEDI"/>
    <property type="match status" value="1"/>
</dbReference>
<organism evidence="2 3">
    <name type="scientific">Brevundimonas nasdae</name>
    <dbReference type="NCBI Taxonomy" id="172043"/>
    <lineage>
        <taxon>Bacteria</taxon>
        <taxon>Pseudomonadati</taxon>
        <taxon>Pseudomonadota</taxon>
        <taxon>Alphaproteobacteria</taxon>
        <taxon>Caulobacterales</taxon>
        <taxon>Caulobacteraceae</taxon>
        <taxon>Brevundimonas</taxon>
    </lineage>
</organism>
<keyword evidence="1" id="KW-0472">Membrane</keyword>
<dbReference type="GeneID" id="94373934"/>
<feature type="transmembrane region" description="Helical" evidence="1">
    <location>
        <begin position="278"/>
        <end position="303"/>
    </location>
</feature>
<sequence length="315" mass="32039">MPSGLIALLDDVAGIAKLAAASIDDVGAAAGKASTKAAGVVVDDAAVTPRYVTGLAPSRELPIIAKIAMGSFRNKLIIILPIALLLTAFAPWAITPILMCGGTYLCFEGAEKLLEAFGHGGHAEAAVVQGDAALIEKTTVAGAVRTDLILSAEIMAISLADVAHQPILTQAAVLVVVGVLMTVAVYGVVGLIVKMDDIGLHLAKRAGGGGMRAFGRGLVKGMPVVLSALSGIGTAAMLWVGGGILVHGTHTLGLHWPAEPLEHIAHVVGQVFGPLHGVVSWLVTALGSAIIGLIVGGVIVLLVHQLGRLRSKESH</sequence>
<feature type="transmembrane region" description="Helical" evidence="1">
    <location>
        <begin position="171"/>
        <end position="193"/>
    </location>
</feature>
<dbReference type="RefSeq" id="WP_219353473.1">
    <property type="nucleotide sequence ID" value="NZ_CP080034.1"/>
</dbReference>
<evidence type="ECO:0000313" key="2">
    <source>
        <dbReference type="EMBL" id="QYC10734.1"/>
    </source>
</evidence>
<proteinExistence type="predicted"/>
<feature type="transmembrane region" description="Helical" evidence="1">
    <location>
        <begin position="224"/>
        <end position="246"/>
    </location>
</feature>
<dbReference type="EMBL" id="CP080034">
    <property type="protein sequence ID" value="QYC10734.1"/>
    <property type="molecule type" value="Genomic_DNA"/>
</dbReference>
<reference evidence="2 3" key="1">
    <citation type="submission" date="2021-07" db="EMBL/GenBank/DDBJ databases">
        <title>Isolation and characterization of bacteria from a gold mining with a capacity of golden bioaccumulation.</title>
        <authorList>
            <person name="Yang X.J."/>
        </authorList>
    </citation>
    <scope>NUCLEOTIDE SEQUENCE [LARGE SCALE GENOMIC DNA]</scope>
    <source>
        <strain evidence="2 3">Au29</strain>
    </source>
</reference>
<keyword evidence="3" id="KW-1185">Reference proteome</keyword>
<dbReference type="InterPro" id="IPR008526">
    <property type="entry name" value="YedI"/>
</dbReference>
<dbReference type="PIRSF" id="PIRSF016660">
    <property type="entry name" value="YedI"/>
    <property type="match status" value="1"/>
</dbReference>
<gene>
    <name evidence="2" type="ORF">KWG56_01565</name>
</gene>
<keyword evidence="1" id="KW-0812">Transmembrane</keyword>
<evidence type="ECO:0000256" key="1">
    <source>
        <dbReference type="SAM" id="Phobius"/>
    </source>
</evidence>